<comment type="cofactor">
    <cofactor evidence="1">
        <name>a divalent metal cation</name>
        <dbReference type="ChEBI" id="CHEBI:60240"/>
    </cofactor>
</comment>
<keyword evidence="4 6" id="KW-0560">Oxidoreductase</keyword>
<comment type="similarity">
    <text evidence="2">Belongs to the PdxA family. PdxA2 subfamily.</text>
</comment>
<dbReference type="Gene3D" id="3.40.718.10">
    <property type="entry name" value="Isopropylmalate Dehydrogenase"/>
    <property type="match status" value="1"/>
</dbReference>
<comment type="caution">
    <text evidence="6">The sequence shown here is derived from an EMBL/GenBank/DDBJ whole genome shotgun (WGS) entry which is preliminary data.</text>
</comment>
<dbReference type="Pfam" id="PF04166">
    <property type="entry name" value="PdxA"/>
    <property type="match status" value="1"/>
</dbReference>
<evidence type="ECO:0000313" key="6">
    <source>
        <dbReference type="EMBL" id="MBP1934365.1"/>
    </source>
</evidence>
<evidence type="ECO:0000256" key="2">
    <source>
        <dbReference type="ARBA" id="ARBA00009464"/>
    </source>
</evidence>
<evidence type="ECO:0000313" key="7">
    <source>
        <dbReference type="Proteomes" id="UP001519343"/>
    </source>
</evidence>
<dbReference type="RefSeq" id="WP_209812364.1">
    <property type="nucleotide sequence ID" value="NZ_JAGGKT010000020.1"/>
</dbReference>
<dbReference type="PANTHER" id="PTHR30004">
    <property type="entry name" value="4-HYDROXYTHREONINE-4-PHOSPHATE DEHYDROGENASE"/>
    <property type="match status" value="1"/>
</dbReference>
<dbReference type="PANTHER" id="PTHR30004:SF6">
    <property type="entry name" value="D-THREONATE 4-PHOSPHATE DEHYDROGENASE"/>
    <property type="match status" value="1"/>
</dbReference>
<evidence type="ECO:0000256" key="5">
    <source>
        <dbReference type="ARBA" id="ARBA00023027"/>
    </source>
</evidence>
<evidence type="ECO:0000256" key="3">
    <source>
        <dbReference type="ARBA" id="ARBA00022723"/>
    </source>
</evidence>
<keyword evidence="3" id="KW-0479">Metal-binding</keyword>
<reference evidence="6 7" key="1">
    <citation type="submission" date="2021-03" db="EMBL/GenBank/DDBJ databases">
        <title>Genomic Encyclopedia of Type Strains, Phase IV (KMG-IV): sequencing the most valuable type-strain genomes for metagenomic binning, comparative biology and taxonomic classification.</title>
        <authorList>
            <person name="Goeker M."/>
        </authorList>
    </citation>
    <scope>NUCLEOTIDE SEQUENCE [LARGE SCALE GENOMIC DNA]</scope>
    <source>
        <strain evidence="6 7">DSM 24738</strain>
    </source>
</reference>
<accession>A0ABS4GVS3</accession>
<dbReference type="InterPro" id="IPR005255">
    <property type="entry name" value="PdxA_fam"/>
</dbReference>
<dbReference type="SUPFAM" id="SSF53659">
    <property type="entry name" value="Isocitrate/Isopropylmalate dehydrogenase-like"/>
    <property type="match status" value="1"/>
</dbReference>
<proteinExistence type="inferred from homology"/>
<evidence type="ECO:0000256" key="1">
    <source>
        <dbReference type="ARBA" id="ARBA00001968"/>
    </source>
</evidence>
<dbReference type="EC" id="1.1.1.262" evidence="6"/>
<sequence length="333" mass="35497">MKPVIGITMGDAAGVGPEIIVKALLDKNVYEQSHPLVIGDAKILERARKIVGADVEIHPIQNVSDAKFSCGTIDCMDLDLLPVDLPFGEVSSAAGDAAFRFIEKSVELAQKGDIQAICTAPLNKEALHKGGHIFPGHTEILAELTGTKDFSMMLSSPKLKVIHLTTHVGLIKAIEMINPERTYTVVKLAHETLTRAGMKNPSIAVCGINPHAGENGLFGNGEEEEKLVPGIEKAKSEGINVSGPHPADTLFFRAARGDFDMVVACYHDQGHGPIKVLGLEAGVNITVGLKGGIIRTSVDHGTAFDIAGKNIADERSMLEAIRIAIELAPKDQK</sequence>
<keyword evidence="7" id="KW-1185">Reference proteome</keyword>
<dbReference type="NCBIfam" id="TIGR00557">
    <property type="entry name" value="pdxA"/>
    <property type="match status" value="1"/>
</dbReference>
<keyword evidence="5" id="KW-0520">NAD</keyword>
<dbReference type="GO" id="GO:0050570">
    <property type="term" value="F:4-hydroxythreonine-4-phosphate dehydrogenase activity"/>
    <property type="evidence" value="ECO:0007669"/>
    <property type="project" value="UniProtKB-EC"/>
</dbReference>
<protein>
    <submittedName>
        <fullName evidence="6">4-hydroxythreonine-4-phosphate dehydrogenase</fullName>
        <ecNumber evidence="6">1.1.1.262</ecNumber>
    </submittedName>
</protein>
<organism evidence="6 7">
    <name type="scientific">Ammoniphilus resinae</name>
    <dbReference type="NCBI Taxonomy" id="861532"/>
    <lineage>
        <taxon>Bacteria</taxon>
        <taxon>Bacillati</taxon>
        <taxon>Bacillota</taxon>
        <taxon>Bacilli</taxon>
        <taxon>Bacillales</taxon>
        <taxon>Paenibacillaceae</taxon>
        <taxon>Aneurinibacillus group</taxon>
        <taxon>Ammoniphilus</taxon>
    </lineage>
</organism>
<dbReference type="Proteomes" id="UP001519343">
    <property type="component" value="Unassembled WGS sequence"/>
</dbReference>
<evidence type="ECO:0000256" key="4">
    <source>
        <dbReference type="ARBA" id="ARBA00023002"/>
    </source>
</evidence>
<dbReference type="EMBL" id="JAGGKT010000020">
    <property type="protein sequence ID" value="MBP1934365.1"/>
    <property type="molecule type" value="Genomic_DNA"/>
</dbReference>
<name>A0ABS4GVS3_9BACL</name>
<gene>
    <name evidence="6" type="ORF">J2Z37_004385</name>
</gene>